<dbReference type="STRING" id="301148.B4135_0036"/>
<name>A0A150M3V9_9BACI</name>
<proteinExistence type="predicted"/>
<evidence type="ECO:0000313" key="2">
    <source>
        <dbReference type="EMBL" id="KYD18809.1"/>
    </source>
</evidence>
<dbReference type="EMBL" id="LQYT01000045">
    <property type="protein sequence ID" value="KYD18809.1"/>
    <property type="molecule type" value="Genomic_DNA"/>
</dbReference>
<feature type="compositionally biased region" description="Polar residues" evidence="1">
    <location>
        <begin position="44"/>
        <end position="54"/>
    </location>
</feature>
<comment type="caution">
    <text evidence="2">The sequence shown here is derived from an EMBL/GenBank/DDBJ whole genome shotgun (WGS) entry which is preliminary data.</text>
</comment>
<evidence type="ECO:0000256" key="1">
    <source>
        <dbReference type="SAM" id="MobiDB-lite"/>
    </source>
</evidence>
<dbReference type="Proteomes" id="UP000075683">
    <property type="component" value="Unassembled WGS sequence"/>
</dbReference>
<sequence>MFLSQAITLKISLAAFFLPPERASQPEAQKEKRKVQDSVPPRPSSQTYKLMSKK</sequence>
<protein>
    <submittedName>
        <fullName evidence="2">Uncharacterized protein</fullName>
    </submittedName>
</protein>
<dbReference type="AlphaFoldDB" id="A0A150M3V9"/>
<reference evidence="2 3" key="1">
    <citation type="submission" date="2016-01" db="EMBL/GenBank/DDBJ databases">
        <title>Draft Genome Sequences of Seven Thermophilic Sporeformers Isolated from Foods.</title>
        <authorList>
            <person name="Berendsen E.M."/>
            <person name="Wells-Bennik M.H."/>
            <person name="Krawcyk A.O."/>
            <person name="De Jong A."/>
            <person name="Holsappel S."/>
            <person name="Eijlander R.T."/>
            <person name="Kuipers O.P."/>
        </authorList>
    </citation>
    <scope>NUCLEOTIDE SEQUENCE [LARGE SCALE GENOMIC DNA]</scope>
    <source>
        <strain evidence="2 3">B4135</strain>
    </source>
</reference>
<accession>A0A150M3V9</accession>
<feature type="region of interest" description="Disordered" evidence="1">
    <location>
        <begin position="22"/>
        <end position="54"/>
    </location>
</feature>
<evidence type="ECO:0000313" key="3">
    <source>
        <dbReference type="Proteomes" id="UP000075683"/>
    </source>
</evidence>
<organism evidence="2 3">
    <name type="scientific">Caldibacillus debilis</name>
    <dbReference type="NCBI Taxonomy" id="301148"/>
    <lineage>
        <taxon>Bacteria</taxon>
        <taxon>Bacillati</taxon>
        <taxon>Bacillota</taxon>
        <taxon>Bacilli</taxon>
        <taxon>Bacillales</taxon>
        <taxon>Bacillaceae</taxon>
        <taxon>Caldibacillus</taxon>
    </lineage>
</organism>
<gene>
    <name evidence="2" type="ORF">B4135_0036</name>
</gene>